<dbReference type="PANTHER" id="PTHR45657">
    <property type="entry name" value="CRAL-TRIO DOMAIN-CONTAINING PROTEIN YKL091C-RELATED"/>
    <property type="match status" value="1"/>
</dbReference>
<reference evidence="2 3" key="1">
    <citation type="submission" date="2014-04" db="EMBL/GenBank/DDBJ databases">
        <title>Evolutionary Origins and Diversification of the Mycorrhizal Mutualists.</title>
        <authorList>
            <consortium name="DOE Joint Genome Institute"/>
            <consortium name="Mycorrhizal Genomics Consortium"/>
            <person name="Kohler A."/>
            <person name="Kuo A."/>
            <person name="Nagy L.G."/>
            <person name="Floudas D."/>
            <person name="Copeland A."/>
            <person name="Barry K.W."/>
            <person name="Cichocki N."/>
            <person name="Veneault-Fourrey C."/>
            <person name="LaButti K."/>
            <person name="Lindquist E.A."/>
            <person name="Lipzen A."/>
            <person name="Lundell T."/>
            <person name="Morin E."/>
            <person name="Murat C."/>
            <person name="Riley R."/>
            <person name="Ohm R."/>
            <person name="Sun H."/>
            <person name="Tunlid A."/>
            <person name="Henrissat B."/>
            <person name="Grigoriev I.V."/>
            <person name="Hibbett D.S."/>
            <person name="Martin F."/>
        </authorList>
    </citation>
    <scope>NUCLEOTIDE SEQUENCE [LARGE SCALE GENOMIC DNA]</scope>
    <source>
        <strain evidence="2 3">FD-317 M1</strain>
    </source>
</reference>
<protein>
    <recommendedName>
        <fullName evidence="1">CRAL-TRIO domain-containing protein</fullName>
    </recommendedName>
</protein>
<dbReference type="InterPro" id="IPR036273">
    <property type="entry name" value="CRAL/TRIO_N_dom_sf"/>
</dbReference>
<dbReference type="HOGENOM" id="CLU_014001_0_1_1"/>
<dbReference type="InterPro" id="IPR001251">
    <property type="entry name" value="CRAL-TRIO_dom"/>
</dbReference>
<dbReference type="InterPro" id="IPR036865">
    <property type="entry name" value="CRAL-TRIO_dom_sf"/>
</dbReference>
<gene>
    <name evidence="2" type="ORF">GYMLUDRAFT_244717</name>
</gene>
<dbReference type="PANTHER" id="PTHR45657:SF1">
    <property type="entry name" value="CRAL-TRIO DOMAIN-CONTAINING PROTEIN YKL091C-RELATED"/>
    <property type="match status" value="1"/>
</dbReference>
<dbReference type="OrthoDB" id="1434354at2759"/>
<proteinExistence type="predicted"/>
<dbReference type="Proteomes" id="UP000053593">
    <property type="component" value="Unassembled WGS sequence"/>
</dbReference>
<feature type="domain" description="CRAL-TRIO" evidence="1">
    <location>
        <begin position="94"/>
        <end position="267"/>
    </location>
</feature>
<dbReference type="Pfam" id="PF00650">
    <property type="entry name" value="CRAL_TRIO"/>
    <property type="match status" value="1"/>
</dbReference>
<evidence type="ECO:0000313" key="2">
    <source>
        <dbReference type="EMBL" id="KIK59942.1"/>
    </source>
</evidence>
<sequence>MSNLEAPAQASASAMPQGVTDLNYKPLPGRLGNLMVPQQHALDKFKKELREEGVFVKERMDDAMLLPKAMIIDCEKWRKEFGVDDIVKNFDFPEKEEVDKYYPQFYHKMDKDGHPIYIEQLGKLDFKALYVWMTQDHFLKHLVWEYKKFITSRLPACSAAVGHPVETSCTILNLKDVSLSNFYRVKDYVMAASSIGQDRYPECMGKFYIINAPWLFSGVWTVIKPWLDEVMVAKIAILGKDYKDTLLAQIPKENLLKELGGGCTCGKGCSLSDEGPWNEAKWQKIEADMSNGSAKTA</sequence>
<dbReference type="SUPFAM" id="SSF46938">
    <property type="entry name" value="CRAL/TRIO N-terminal domain"/>
    <property type="match status" value="1"/>
</dbReference>
<dbReference type="Gene3D" id="1.10.8.20">
    <property type="entry name" value="N-terminal domain of phosphatidylinositol transfer protein sec14p"/>
    <property type="match status" value="1"/>
</dbReference>
<evidence type="ECO:0000259" key="1">
    <source>
        <dbReference type="PROSITE" id="PS50191"/>
    </source>
</evidence>
<evidence type="ECO:0000313" key="3">
    <source>
        <dbReference type="Proteomes" id="UP000053593"/>
    </source>
</evidence>
<dbReference type="CDD" id="cd00170">
    <property type="entry name" value="SEC14"/>
    <property type="match status" value="1"/>
</dbReference>
<dbReference type="EMBL" id="KN834777">
    <property type="protein sequence ID" value="KIK59942.1"/>
    <property type="molecule type" value="Genomic_DNA"/>
</dbReference>
<keyword evidence="3" id="KW-1185">Reference proteome</keyword>
<dbReference type="SMART" id="SM00516">
    <property type="entry name" value="SEC14"/>
    <property type="match status" value="1"/>
</dbReference>
<name>A0A0D0CMR0_9AGAR</name>
<dbReference type="PROSITE" id="PS50191">
    <property type="entry name" value="CRAL_TRIO"/>
    <property type="match status" value="1"/>
</dbReference>
<dbReference type="Gene3D" id="3.40.525.10">
    <property type="entry name" value="CRAL-TRIO lipid binding domain"/>
    <property type="match status" value="1"/>
</dbReference>
<organism evidence="2 3">
    <name type="scientific">Collybiopsis luxurians FD-317 M1</name>
    <dbReference type="NCBI Taxonomy" id="944289"/>
    <lineage>
        <taxon>Eukaryota</taxon>
        <taxon>Fungi</taxon>
        <taxon>Dikarya</taxon>
        <taxon>Basidiomycota</taxon>
        <taxon>Agaricomycotina</taxon>
        <taxon>Agaricomycetes</taxon>
        <taxon>Agaricomycetidae</taxon>
        <taxon>Agaricales</taxon>
        <taxon>Marasmiineae</taxon>
        <taxon>Omphalotaceae</taxon>
        <taxon>Collybiopsis</taxon>
        <taxon>Collybiopsis luxurians</taxon>
    </lineage>
</organism>
<dbReference type="SUPFAM" id="SSF52087">
    <property type="entry name" value="CRAL/TRIO domain"/>
    <property type="match status" value="1"/>
</dbReference>
<dbReference type="AlphaFoldDB" id="A0A0D0CMR0"/>
<accession>A0A0D0CMR0</accession>
<dbReference type="InterPro" id="IPR051026">
    <property type="entry name" value="PI/PC_transfer"/>
</dbReference>